<organism evidence="3 4">
    <name type="scientific">Ceratodon purpureus</name>
    <name type="common">Fire moss</name>
    <name type="synonym">Dicranum purpureum</name>
    <dbReference type="NCBI Taxonomy" id="3225"/>
    <lineage>
        <taxon>Eukaryota</taxon>
        <taxon>Viridiplantae</taxon>
        <taxon>Streptophyta</taxon>
        <taxon>Embryophyta</taxon>
        <taxon>Bryophyta</taxon>
        <taxon>Bryophytina</taxon>
        <taxon>Bryopsida</taxon>
        <taxon>Dicranidae</taxon>
        <taxon>Pseudoditrichales</taxon>
        <taxon>Ditrichaceae</taxon>
        <taxon>Ceratodon</taxon>
    </lineage>
</organism>
<dbReference type="EMBL" id="CM026427">
    <property type="protein sequence ID" value="KAG0570596.1"/>
    <property type="molecule type" value="Genomic_DNA"/>
</dbReference>
<keyword evidence="4" id="KW-1185">Reference proteome</keyword>
<feature type="chain" id="PRO_5036435060" evidence="2">
    <location>
        <begin position="23"/>
        <end position="127"/>
    </location>
</feature>
<comment type="caution">
    <text evidence="3">The sequence shown here is derived from an EMBL/GenBank/DDBJ whole genome shotgun (WGS) entry which is preliminary data.</text>
</comment>
<feature type="compositionally biased region" description="Basic and acidic residues" evidence="1">
    <location>
        <begin position="76"/>
        <end position="86"/>
    </location>
</feature>
<evidence type="ECO:0000313" key="3">
    <source>
        <dbReference type="EMBL" id="KAG0570597.1"/>
    </source>
</evidence>
<protein>
    <submittedName>
        <fullName evidence="3">Uncharacterized protein</fullName>
    </submittedName>
</protein>
<name>A0A8T0HI15_CERPU</name>
<gene>
    <name evidence="3" type="ORF">KC19_6G173900</name>
</gene>
<feature type="region of interest" description="Disordered" evidence="1">
    <location>
        <begin position="62"/>
        <end position="127"/>
    </location>
</feature>
<sequence length="127" mass="13611">MAGFSKAWPATLLLLGLLLSAGIDIDPVNCEIAPPQSLLSKMKCSIGFGTGRILQLLIVSPPKNLPSDEEMTGSNKDVEIGEKEGPSETSKFQSRHLLGKRGRPTPSRRNPPPPIPRAIRPPTPPSP</sequence>
<evidence type="ECO:0000313" key="4">
    <source>
        <dbReference type="Proteomes" id="UP000822688"/>
    </source>
</evidence>
<reference evidence="3 4" key="1">
    <citation type="submission" date="2020-06" db="EMBL/GenBank/DDBJ databases">
        <title>WGS assembly of Ceratodon purpureus strain R40.</title>
        <authorList>
            <person name="Carey S.B."/>
            <person name="Jenkins J."/>
            <person name="Shu S."/>
            <person name="Lovell J.T."/>
            <person name="Sreedasyam A."/>
            <person name="Maumus F."/>
            <person name="Tiley G.P."/>
            <person name="Fernandez-Pozo N."/>
            <person name="Barry K."/>
            <person name="Chen C."/>
            <person name="Wang M."/>
            <person name="Lipzen A."/>
            <person name="Daum C."/>
            <person name="Saski C.A."/>
            <person name="Payton A.C."/>
            <person name="Mcbreen J.C."/>
            <person name="Conrad R.E."/>
            <person name="Kollar L.M."/>
            <person name="Olsson S."/>
            <person name="Huttunen S."/>
            <person name="Landis J.B."/>
            <person name="Wickett N.J."/>
            <person name="Johnson M.G."/>
            <person name="Rensing S.A."/>
            <person name="Grimwood J."/>
            <person name="Schmutz J."/>
            <person name="Mcdaniel S.F."/>
        </authorList>
    </citation>
    <scope>NUCLEOTIDE SEQUENCE [LARGE SCALE GENOMIC DNA]</scope>
    <source>
        <strain evidence="3 4">R40</strain>
    </source>
</reference>
<proteinExistence type="predicted"/>
<dbReference type="Proteomes" id="UP000822688">
    <property type="component" value="Chromosome 6"/>
</dbReference>
<evidence type="ECO:0000256" key="1">
    <source>
        <dbReference type="SAM" id="MobiDB-lite"/>
    </source>
</evidence>
<accession>A0A8T0HI15</accession>
<keyword evidence="2" id="KW-0732">Signal</keyword>
<feature type="signal peptide" evidence="2">
    <location>
        <begin position="1"/>
        <end position="22"/>
    </location>
</feature>
<dbReference type="AlphaFoldDB" id="A0A8T0HI15"/>
<evidence type="ECO:0000256" key="2">
    <source>
        <dbReference type="SAM" id="SignalP"/>
    </source>
</evidence>
<feature type="compositionally biased region" description="Basic residues" evidence="1">
    <location>
        <begin position="93"/>
        <end position="103"/>
    </location>
</feature>
<dbReference type="EMBL" id="CM026427">
    <property type="protein sequence ID" value="KAG0570597.1"/>
    <property type="molecule type" value="Genomic_DNA"/>
</dbReference>
<feature type="compositionally biased region" description="Pro residues" evidence="1">
    <location>
        <begin position="109"/>
        <end position="127"/>
    </location>
</feature>